<dbReference type="EMBL" id="JRPN01000020">
    <property type="protein sequence ID" value="KGT76298.1"/>
    <property type="molecule type" value="Genomic_DNA"/>
</dbReference>
<keyword evidence="3" id="KW-0804">Transcription</keyword>
<dbReference type="STRING" id="375.BKD09_RS31580"/>
<dbReference type="GO" id="GO:0003677">
    <property type="term" value="F:DNA binding"/>
    <property type="evidence" value="ECO:0007669"/>
    <property type="project" value="UniProtKB-KW"/>
</dbReference>
<name>A0A0A3YRI7_BRAJP</name>
<comment type="caution">
    <text evidence="5">The sequence shown here is derived from an EMBL/GenBank/DDBJ whole genome shotgun (WGS) entry which is preliminary data.</text>
</comment>
<evidence type="ECO:0000256" key="3">
    <source>
        <dbReference type="ARBA" id="ARBA00023163"/>
    </source>
</evidence>
<dbReference type="Gene3D" id="3.30.450.40">
    <property type="match status" value="1"/>
</dbReference>
<reference evidence="5 6" key="1">
    <citation type="submission" date="2014-09" db="EMBL/GenBank/DDBJ databases">
        <title>Draft genome of Bradyrhizobium japonicum Is-34.</title>
        <authorList>
            <person name="Tsurumaru H."/>
            <person name="Yamakawa T."/>
            <person name="Hashimoto S."/>
            <person name="Okizaki K."/>
            <person name="Kanesaki Y."/>
            <person name="Yoshikawa H."/>
            <person name="Yajima S."/>
        </authorList>
    </citation>
    <scope>NUCLEOTIDE SEQUENCE [LARGE SCALE GENOMIC DNA]</scope>
    <source>
        <strain evidence="5 6">Is-34</strain>
    </source>
</reference>
<proteinExistence type="predicted"/>
<dbReference type="InterPro" id="IPR029016">
    <property type="entry name" value="GAF-like_dom_sf"/>
</dbReference>
<dbReference type="Proteomes" id="UP000030377">
    <property type="component" value="Unassembled WGS sequence"/>
</dbReference>
<dbReference type="PANTHER" id="PTHR44688">
    <property type="entry name" value="DNA-BINDING TRANSCRIPTIONAL ACTIVATOR DEVR_DOSR"/>
    <property type="match status" value="1"/>
</dbReference>
<dbReference type="InterPro" id="IPR000792">
    <property type="entry name" value="Tscrpt_reg_LuxR_C"/>
</dbReference>
<organism evidence="5 6">
    <name type="scientific">Bradyrhizobium japonicum</name>
    <dbReference type="NCBI Taxonomy" id="375"/>
    <lineage>
        <taxon>Bacteria</taxon>
        <taxon>Pseudomonadati</taxon>
        <taxon>Pseudomonadota</taxon>
        <taxon>Alphaproteobacteria</taxon>
        <taxon>Hyphomicrobiales</taxon>
        <taxon>Nitrobacteraceae</taxon>
        <taxon>Bradyrhizobium</taxon>
    </lineage>
</organism>
<feature type="domain" description="HTH luxR-type" evidence="4">
    <location>
        <begin position="197"/>
        <end position="262"/>
    </location>
</feature>
<keyword evidence="2" id="KW-0238">DNA-binding</keyword>
<dbReference type="SMART" id="SM00421">
    <property type="entry name" value="HTH_LUXR"/>
    <property type="match status" value="1"/>
</dbReference>
<accession>A0A0A3YRI7</accession>
<dbReference type="PRINTS" id="PR00038">
    <property type="entry name" value="HTHLUXR"/>
</dbReference>
<dbReference type="PANTHER" id="PTHR44688:SF16">
    <property type="entry name" value="DNA-BINDING TRANSCRIPTIONAL ACTIVATOR DEVR_DOSR"/>
    <property type="match status" value="1"/>
</dbReference>
<evidence type="ECO:0000256" key="1">
    <source>
        <dbReference type="ARBA" id="ARBA00023015"/>
    </source>
</evidence>
<evidence type="ECO:0000313" key="6">
    <source>
        <dbReference type="Proteomes" id="UP000030377"/>
    </source>
</evidence>
<dbReference type="InterPro" id="IPR036388">
    <property type="entry name" value="WH-like_DNA-bd_sf"/>
</dbReference>
<dbReference type="SUPFAM" id="SSF55781">
    <property type="entry name" value="GAF domain-like"/>
    <property type="match status" value="1"/>
</dbReference>
<dbReference type="PROSITE" id="PS00622">
    <property type="entry name" value="HTH_LUXR_1"/>
    <property type="match status" value="1"/>
</dbReference>
<keyword evidence="1" id="KW-0805">Transcription regulation</keyword>
<dbReference type="Pfam" id="PF00196">
    <property type="entry name" value="GerE"/>
    <property type="match status" value="1"/>
</dbReference>
<evidence type="ECO:0000259" key="4">
    <source>
        <dbReference type="PROSITE" id="PS50043"/>
    </source>
</evidence>
<dbReference type="PROSITE" id="PS50043">
    <property type="entry name" value="HTH_LUXR_2"/>
    <property type="match status" value="1"/>
</dbReference>
<protein>
    <recommendedName>
        <fullName evidence="4">HTH luxR-type domain-containing protein</fullName>
    </recommendedName>
</protein>
<gene>
    <name evidence="5" type="ORF">MA20_26220</name>
</gene>
<dbReference type="GO" id="GO:0006355">
    <property type="term" value="P:regulation of DNA-templated transcription"/>
    <property type="evidence" value="ECO:0007669"/>
    <property type="project" value="InterPro"/>
</dbReference>
<dbReference type="InterPro" id="IPR016032">
    <property type="entry name" value="Sig_transdc_resp-reg_C-effctor"/>
</dbReference>
<dbReference type="SUPFAM" id="SSF46894">
    <property type="entry name" value="C-terminal effector domain of the bipartite response regulators"/>
    <property type="match status" value="1"/>
</dbReference>
<dbReference type="Gene3D" id="1.10.10.10">
    <property type="entry name" value="Winged helix-like DNA-binding domain superfamily/Winged helix DNA-binding domain"/>
    <property type="match status" value="1"/>
</dbReference>
<evidence type="ECO:0000313" key="5">
    <source>
        <dbReference type="EMBL" id="KGT76298.1"/>
    </source>
</evidence>
<sequence length="265" mass="28984">MAVRAEQEHLDGLPERQLADRLMSIAESRSVRALGIACCSAITELTGSPTVGLYLLDGLEPELVYSRHVAEGLLDNYRAGFWKRDPVLDCIMTQGRAVDGETVIGPQQWRHSPSFEMLHEWGFAYNMGGPLWCGQKIVGVLFTATTDTDAPYTMRSRQRMEMLCRAGSLALTNMTNAGAIDAHPAAIRVPEPAATPVPTLSASLPPRSADVAIRVCRGQTNKEIAREMGISDQTVKEHVANLCRRFGVHNRTELAACLLSPSARQ</sequence>
<dbReference type="AlphaFoldDB" id="A0A0A3YRI7"/>
<dbReference type="CDD" id="cd06170">
    <property type="entry name" value="LuxR_C_like"/>
    <property type="match status" value="1"/>
</dbReference>
<evidence type="ECO:0000256" key="2">
    <source>
        <dbReference type="ARBA" id="ARBA00023125"/>
    </source>
</evidence>